<dbReference type="PROSITE" id="PS51455">
    <property type="entry name" value="PIPK"/>
    <property type="match status" value="1"/>
</dbReference>
<dbReference type="PANTHER" id="PTHR23086">
    <property type="entry name" value="PHOSPHATIDYLINOSITOL-4-PHOSPHATE 5-KINASE"/>
    <property type="match status" value="1"/>
</dbReference>
<dbReference type="GO" id="GO:0005886">
    <property type="term" value="C:plasma membrane"/>
    <property type="evidence" value="ECO:0007669"/>
    <property type="project" value="TreeGrafter"/>
</dbReference>
<reference evidence="5" key="3">
    <citation type="submission" date="2025-04" db="UniProtKB">
        <authorList>
            <consortium name="RefSeq"/>
        </authorList>
    </citation>
    <scope>IDENTIFICATION</scope>
    <source>
        <strain evidence="5">CBS 304.34</strain>
    </source>
</reference>
<dbReference type="Proteomes" id="UP000504636">
    <property type="component" value="Unplaced"/>
</dbReference>
<evidence type="ECO:0000259" key="2">
    <source>
        <dbReference type="PROSITE" id="PS51455"/>
    </source>
</evidence>
<reference evidence="3 5" key="1">
    <citation type="journal article" date="2020" name="Stud. Mycol.">
        <title>101 Dothideomycetes genomes: a test case for predicting lifestyles and emergence of pathogens.</title>
        <authorList>
            <person name="Haridas S."/>
            <person name="Albert R."/>
            <person name="Binder M."/>
            <person name="Bloem J."/>
            <person name="Labutti K."/>
            <person name="Salamov A."/>
            <person name="Andreopoulos B."/>
            <person name="Baker S."/>
            <person name="Barry K."/>
            <person name="Bills G."/>
            <person name="Bluhm B."/>
            <person name="Cannon C."/>
            <person name="Castanera R."/>
            <person name="Culley D."/>
            <person name="Daum C."/>
            <person name="Ezra D."/>
            <person name="Gonzalez J."/>
            <person name="Henrissat B."/>
            <person name="Kuo A."/>
            <person name="Liang C."/>
            <person name="Lipzen A."/>
            <person name="Lutzoni F."/>
            <person name="Magnuson J."/>
            <person name="Mondo S."/>
            <person name="Nolan M."/>
            <person name="Ohm R."/>
            <person name="Pangilinan J."/>
            <person name="Park H.-J."/>
            <person name="Ramirez L."/>
            <person name="Alfaro M."/>
            <person name="Sun H."/>
            <person name="Tritt A."/>
            <person name="Yoshinaga Y."/>
            <person name="Zwiers L.-H."/>
            <person name="Turgeon B."/>
            <person name="Goodwin S."/>
            <person name="Spatafora J."/>
            <person name="Crous P."/>
            <person name="Grigoriev I."/>
        </authorList>
    </citation>
    <scope>NUCLEOTIDE SEQUENCE</scope>
    <source>
        <strain evidence="3 5">CBS 304.34</strain>
    </source>
</reference>
<dbReference type="Gene3D" id="3.30.800.10">
    <property type="entry name" value="Phosphatidylinositol Phosphate Kinase II Beta"/>
    <property type="match status" value="1"/>
</dbReference>
<keyword evidence="4" id="KW-1185">Reference proteome</keyword>
<keyword evidence="1" id="KW-0808">Transferase</keyword>
<accession>A0A6A6YRG6</accession>
<reference evidence="5" key="2">
    <citation type="submission" date="2020-04" db="EMBL/GenBank/DDBJ databases">
        <authorList>
            <consortium name="NCBI Genome Project"/>
        </authorList>
    </citation>
    <scope>NUCLEOTIDE SEQUENCE</scope>
    <source>
        <strain evidence="5">CBS 304.34</strain>
    </source>
</reference>
<dbReference type="Pfam" id="PF01504">
    <property type="entry name" value="PIP5K"/>
    <property type="match status" value="1"/>
</dbReference>
<dbReference type="SMART" id="SM00330">
    <property type="entry name" value="PIPKc"/>
    <property type="match status" value="1"/>
</dbReference>
<dbReference type="InterPro" id="IPR027483">
    <property type="entry name" value="PInositol-4-P-4/5-kinase_C_sf"/>
</dbReference>
<dbReference type="GO" id="GO:0016308">
    <property type="term" value="F:1-phosphatidylinositol-4-phosphate 5-kinase activity"/>
    <property type="evidence" value="ECO:0007669"/>
    <property type="project" value="TreeGrafter"/>
</dbReference>
<keyword evidence="1" id="KW-0067">ATP-binding</keyword>
<dbReference type="SUPFAM" id="SSF56104">
    <property type="entry name" value="SAICAR synthase-like"/>
    <property type="match status" value="1"/>
</dbReference>
<proteinExistence type="predicted"/>
<name>A0A6A6YRG6_9PEZI</name>
<protein>
    <submittedName>
        <fullName evidence="3 5">SAICAR synthase-like protein</fullName>
    </submittedName>
</protein>
<dbReference type="InterPro" id="IPR023610">
    <property type="entry name" value="PInositol-4/5-P-5/4-kinase"/>
</dbReference>
<sequence length="355" mass="40019">MGRRQQSISKSILNAIFRAPEHPSNKPPTLLARIFAFFSLFQLALARFKPELFKKLRNEVWEIDEDEYTESFRSEKKSGGLVSVGDLGYSGSTFFATANSKYLLKSLPRAFEQTFFRDRLLAAYAAHMATLPSSLLVRITDLLYAPLPALGSLLGAVPSHHIVMENILYGQCACSAQRQRDWETYDLKPADYFFPERDVAGGHLAPERVKERLIDTFPDKVRVGVDEKEALVYALTQDTKVLHEANAVDYSLFLVRYPFLQGEEVPPPPGRVSAWRNGVVSRDGKWVYRAVLLDFFWSKDALQPMVLTGLMNSWNFFQPGKGDGPMSITTSAGEYRERFLRMVGEIVETGGTGEV</sequence>
<keyword evidence="1" id="KW-0418">Kinase</keyword>
<gene>
    <name evidence="3 5" type="ORF">BDZ99DRAFT_443430</name>
</gene>
<dbReference type="AlphaFoldDB" id="A0A6A6YRG6"/>
<dbReference type="InterPro" id="IPR027484">
    <property type="entry name" value="PInositol-4-P-5-kinase_N"/>
</dbReference>
<keyword evidence="1" id="KW-0547">Nucleotide-binding</keyword>
<dbReference type="GeneID" id="54458740"/>
<dbReference type="EMBL" id="MU003700">
    <property type="protein sequence ID" value="KAF2810555.1"/>
    <property type="molecule type" value="Genomic_DNA"/>
</dbReference>
<evidence type="ECO:0000313" key="3">
    <source>
        <dbReference type="EMBL" id="KAF2810555.1"/>
    </source>
</evidence>
<dbReference type="OrthoDB" id="70770at2759"/>
<evidence type="ECO:0000256" key="1">
    <source>
        <dbReference type="PROSITE-ProRule" id="PRU00781"/>
    </source>
</evidence>
<organism evidence="3">
    <name type="scientific">Mytilinidion resinicola</name>
    <dbReference type="NCBI Taxonomy" id="574789"/>
    <lineage>
        <taxon>Eukaryota</taxon>
        <taxon>Fungi</taxon>
        <taxon>Dikarya</taxon>
        <taxon>Ascomycota</taxon>
        <taxon>Pezizomycotina</taxon>
        <taxon>Dothideomycetes</taxon>
        <taxon>Pleosporomycetidae</taxon>
        <taxon>Mytilinidiales</taxon>
        <taxon>Mytilinidiaceae</taxon>
        <taxon>Mytilinidion</taxon>
    </lineage>
</organism>
<dbReference type="PANTHER" id="PTHR23086:SF126">
    <property type="entry name" value="PIPK DOMAIN-CONTAINING PROTEIN"/>
    <property type="match status" value="1"/>
</dbReference>
<evidence type="ECO:0000313" key="4">
    <source>
        <dbReference type="Proteomes" id="UP000504636"/>
    </source>
</evidence>
<dbReference type="GO" id="GO:0005524">
    <property type="term" value="F:ATP binding"/>
    <property type="evidence" value="ECO:0007669"/>
    <property type="project" value="UniProtKB-UniRule"/>
</dbReference>
<dbReference type="InterPro" id="IPR002498">
    <property type="entry name" value="PInositol-4-P-4/5-kinase_core"/>
</dbReference>
<dbReference type="GO" id="GO:0046854">
    <property type="term" value="P:phosphatidylinositol phosphate biosynthetic process"/>
    <property type="evidence" value="ECO:0007669"/>
    <property type="project" value="TreeGrafter"/>
</dbReference>
<feature type="domain" description="PIPK" evidence="2">
    <location>
        <begin position="1"/>
        <end position="355"/>
    </location>
</feature>
<dbReference type="RefSeq" id="XP_033577519.1">
    <property type="nucleotide sequence ID" value="XM_033717847.1"/>
</dbReference>
<evidence type="ECO:0000313" key="5">
    <source>
        <dbReference type="RefSeq" id="XP_033577519.1"/>
    </source>
</evidence>
<dbReference type="Gene3D" id="3.30.810.10">
    <property type="entry name" value="2-Layer Sandwich"/>
    <property type="match status" value="1"/>
</dbReference>